<dbReference type="EMBL" id="CP011340">
    <property type="protein sequence ID" value="ALC20288.1"/>
    <property type="molecule type" value="Genomic_DNA"/>
</dbReference>
<gene>
    <name evidence="2" type="ORF">SPRI_1982</name>
</gene>
<dbReference type="PATRIC" id="fig|38300.4.peg.2098"/>
<sequence length="41" mass="4394">MLFGARQGRNLCRVHQARGVRTGSRSVDAAAGERRAAASRP</sequence>
<feature type="region of interest" description="Disordered" evidence="1">
    <location>
        <begin position="22"/>
        <end position="41"/>
    </location>
</feature>
<dbReference type="STRING" id="38300.SPRI_1982"/>
<accession>A0A0M4D9F6</accession>
<evidence type="ECO:0000313" key="2">
    <source>
        <dbReference type="EMBL" id="ALC20288.1"/>
    </source>
</evidence>
<proteinExistence type="predicted"/>
<dbReference type="KEGG" id="spri:SPRI_1982"/>
<evidence type="ECO:0000313" key="3">
    <source>
        <dbReference type="Proteomes" id="UP000060513"/>
    </source>
</evidence>
<protein>
    <submittedName>
        <fullName evidence="2">Uncharacterized protein</fullName>
    </submittedName>
</protein>
<evidence type="ECO:0000256" key="1">
    <source>
        <dbReference type="SAM" id="MobiDB-lite"/>
    </source>
</evidence>
<dbReference type="Proteomes" id="UP000060513">
    <property type="component" value="Chromosome"/>
</dbReference>
<dbReference type="AlphaFoldDB" id="A0A0M4D9F6"/>
<organism evidence="2">
    <name type="scientific">Streptomyces pristinaespiralis</name>
    <dbReference type="NCBI Taxonomy" id="38300"/>
    <lineage>
        <taxon>Bacteria</taxon>
        <taxon>Bacillati</taxon>
        <taxon>Actinomycetota</taxon>
        <taxon>Actinomycetes</taxon>
        <taxon>Kitasatosporales</taxon>
        <taxon>Streptomycetaceae</taxon>
        <taxon>Streptomyces</taxon>
    </lineage>
</organism>
<reference evidence="2 3" key="1">
    <citation type="submission" date="2015-08" db="EMBL/GenBank/DDBJ databases">
        <title>Genome sequence of the pristinamycin over-producing bacterium Streptomyces pristinaespiralis HCCB10218.</title>
        <authorList>
            <person name="Tian J."/>
            <person name="Yang J."/>
            <person name="Li L."/>
            <person name="Ruan L."/>
            <person name="Wei W."/>
            <person name="Zheng G."/>
            <person name="Wei Z."/>
            <person name="Yang S."/>
            <person name="Ge M."/>
            <person name="Jiang W."/>
            <person name="Lu Y."/>
        </authorList>
    </citation>
    <scope>NUCLEOTIDE SEQUENCE [LARGE SCALE GENOMIC DNA]</scope>
    <source>
        <strain evidence="2 3">HCCB 10218</strain>
    </source>
</reference>
<name>A0A0M4D9F6_STRPR</name>
<feature type="compositionally biased region" description="Basic and acidic residues" evidence="1">
    <location>
        <begin position="31"/>
        <end position="41"/>
    </location>
</feature>